<evidence type="ECO:0000256" key="1">
    <source>
        <dbReference type="ARBA" id="ARBA00004651"/>
    </source>
</evidence>
<keyword evidence="5 7" id="KW-1133">Transmembrane helix</keyword>
<evidence type="ECO:0000313" key="10">
    <source>
        <dbReference type="Proteomes" id="UP000249204"/>
    </source>
</evidence>
<feature type="transmembrane region" description="Helical" evidence="7">
    <location>
        <begin position="12"/>
        <end position="34"/>
    </location>
</feature>
<dbReference type="GO" id="GO:0055085">
    <property type="term" value="P:transmembrane transport"/>
    <property type="evidence" value="ECO:0007669"/>
    <property type="project" value="InterPro"/>
</dbReference>
<feature type="domain" description="ABC transmembrane type-1" evidence="8">
    <location>
        <begin position="73"/>
        <end position="277"/>
    </location>
</feature>
<dbReference type="AlphaFoldDB" id="A0A2W6NAD0"/>
<evidence type="ECO:0000256" key="7">
    <source>
        <dbReference type="RuleBase" id="RU363032"/>
    </source>
</evidence>
<feature type="transmembrane region" description="Helical" evidence="7">
    <location>
        <begin position="261"/>
        <end position="278"/>
    </location>
</feature>
<evidence type="ECO:0000256" key="2">
    <source>
        <dbReference type="ARBA" id="ARBA00022448"/>
    </source>
</evidence>
<proteinExistence type="inferred from homology"/>
<dbReference type="InterPro" id="IPR035906">
    <property type="entry name" value="MetI-like_sf"/>
</dbReference>
<organism evidence="9 10">
    <name type="scientific">Paenibacillus silvae</name>
    <dbReference type="NCBI Taxonomy" id="1325358"/>
    <lineage>
        <taxon>Bacteria</taxon>
        <taxon>Bacillati</taxon>
        <taxon>Bacillota</taxon>
        <taxon>Bacilli</taxon>
        <taxon>Bacillales</taxon>
        <taxon>Paenibacillaceae</taxon>
        <taxon>Paenibacillus</taxon>
    </lineage>
</organism>
<evidence type="ECO:0000259" key="8">
    <source>
        <dbReference type="PROSITE" id="PS50928"/>
    </source>
</evidence>
<accession>A0A2W6NAD0</accession>
<dbReference type="InterPro" id="IPR000515">
    <property type="entry name" value="MetI-like"/>
</dbReference>
<dbReference type="GO" id="GO:0005886">
    <property type="term" value="C:plasma membrane"/>
    <property type="evidence" value="ECO:0007669"/>
    <property type="project" value="UniProtKB-SubCell"/>
</dbReference>
<evidence type="ECO:0000256" key="3">
    <source>
        <dbReference type="ARBA" id="ARBA00022475"/>
    </source>
</evidence>
<sequence length="293" mass="32324">MRLTRGERLISQLNVVLLGLFAVLALLPFLHVVAQSFSSHQAITSGRVHLWPVDFSFEAYQKVLAEQAFLNAFQVSLLRTVIGTAVNVVITCMLAYPLSKSYIQGRSAIMFLIVFTMLFSGGMIPTFLVVKATGLLNSFWVYIIPGAVSAFNVIIMKNFFQSVPLELEESAKIDGSSNVGTLIRIVVPLSMPVIATITLFHAVGHWNAFFDTVLYVTDRKLFPLQVYLRELVMFNQSNISNNNGYSANIDSTLLALESLKAAALIASTLPILLVYPFLQKHFVKGIMLGSVKG</sequence>
<dbReference type="Gene3D" id="1.10.3720.10">
    <property type="entry name" value="MetI-like"/>
    <property type="match status" value="1"/>
</dbReference>
<comment type="caution">
    <text evidence="9">The sequence shown here is derived from an EMBL/GenBank/DDBJ whole genome shotgun (WGS) entry which is preliminary data.</text>
</comment>
<feature type="transmembrane region" description="Helical" evidence="7">
    <location>
        <begin position="181"/>
        <end position="203"/>
    </location>
</feature>
<feature type="transmembrane region" description="Helical" evidence="7">
    <location>
        <begin position="108"/>
        <end position="127"/>
    </location>
</feature>
<evidence type="ECO:0000256" key="4">
    <source>
        <dbReference type="ARBA" id="ARBA00022692"/>
    </source>
</evidence>
<evidence type="ECO:0000256" key="5">
    <source>
        <dbReference type="ARBA" id="ARBA00022989"/>
    </source>
</evidence>
<dbReference type="PROSITE" id="PS50928">
    <property type="entry name" value="ABC_TM1"/>
    <property type="match status" value="1"/>
</dbReference>
<dbReference type="CDD" id="cd06261">
    <property type="entry name" value="TM_PBP2"/>
    <property type="match status" value="1"/>
</dbReference>
<comment type="similarity">
    <text evidence="7">Belongs to the binding-protein-dependent transport system permease family.</text>
</comment>
<keyword evidence="3" id="KW-1003">Cell membrane</keyword>
<keyword evidence="6 7" id="KW-0472">Membrane</keyword>
<dbReference type="PANTHER" id="PTHR43744">
    <property type="entry name" value="ABC TRANSPORTER PERMEASE PROTEIN MG189-RELATED-RELATED"/>
    <property type="match status" value="1"/>
</dbReference>
<dbReference type="EMBL" id="QKWW01000085">
    <property type="protein sequence ID" value="PZT52892.1"/>
    <property type="molecule type" value="Genomic_DNA"/>
</dbReference>
<keyword evidence="4 7" id="KW-0812">Transmembrane</keyword>
<dbReference type="Pfam" id="PF00528">
    <property type="entry name" value="BPD_transp_1"/>
    <property type="match status" value="1"/>
</dbReference>
<dbReference type="SUPFAM" id="SSF161098">
    <property type="entry name" value="MetI-like"/>
    <property type="match status" value="1"/>
</dbReference>
<name>A0A2W6NAD0_9BACL</name>
<protein>
    <submittedName>
        <fullName evidence="9">ABC transporter permease</fullName>
    </submittedName>
</protein>
<gene>
    <name evidence="9" type="ORF">DN757_25225</name>
</gene>
<feature type="transmembrane region" description="Helical" evidence="7">
    <location>
        <begin position="139"/>
        <end position="160"/>
    </location>
</feature>
<comment type="subcellular location">
    <subcellularLocation>
        <location evidence="1 7">Cell membrane</location>
        <topology evidence="1 7">Multi-pass membrane protein</topology>
    </subcellularLocation>
</comment>
<feature type="transmembrane region" description="Helical" evidence="7">
    <location>
        <begin position="77"/>
        <end position="96"/>
    </location>
</feature>
<reference evidence="9 10" key="1">
    <citation type="submission" date="2018-06" db="EMBL/GenBank/DDBJ databases">
        <title>Isolation of heavy metals resistant Paenibacillus silvae NC2 from Gold-Copper mine in ZiJin, China.</title>
        <authorList>
            <person name="Xu J."/>
            <person name="Mazhar H.S."/>
            <person name="Rensing C."/>
        </authorList>
    </citation>
    <scope>NUCLEOTIDE SEQUENCE [LARGE SCALE GENOMIC DNA]</scope>
    <source>
        <strain evidence="9 10">NC2</strain>
    </source>
</reference>
<evidence type="ECO:0000256" key="6">
    <source>
        <dbReference type="ARBA" id="ARBA00023136"/>
    </source>
</evidence>
<evidence type="ECO:0000313" key="9">
    <source>
        <dbReference type="EMBL" id="PZT52892.1"/>
    </source>
</evidence>
<dbReference type="RefSeq" id="WP_111272929.1">
    <property type="nucleotide sequence ID" value="NZ_QKWW01000085.1"/>
</dbReference>
<dbReference type="PANTHER" id="PTHR43744:SF9">
    <property type="entry name" value="POLYGALACTURONAN_RHAMNOGALACTURONAN TRANSPORT SYSTEM PERMEASE PROTEIN YTCP"/>
    <property type="match status" value="1"/>
</dbReference>
<keyword evidence="2 7" id="KW-0813">Transport</keyword>
<dbReference type="Proteomes" id="UP000249204">
    <property type="component" value="Unassembled WGS sequence"/>
</dbReference>